<evidence type="ECO:0000256" key="1">
    <source>
        <dbReference type="ARBA" id="ARBA00022559"/>
    </source>
</evidence>
<dbReference type="PANTHER" id="PTHR42801:SF21">
    <property type="entry name" value="BCPB PROTEIN"/>
    <property type="match status" value="1"/>
</dbReference>
<evidence type="ECO:0000256" key="3">
    <source>
        <dbReference type="ARBA" id="ARBA00023002"/>
    </source>
</evidence>
<dbReference type="AlphaFoldDB" id="A0A7W6MKD7"/>
<keyword evidence="1" id="KW-0575">Peroxidase</keyword>
<proteinExistence type="predicted"/>
<dbReference type="RefSeq" id="WP_183200466.1">
    <property type="nucleotide sequence ID" value="NZ_JACIEK010000007.1"/>
</dbReference>
<dbReference type="Proteomes" id="UP000542776">
    <property type="component" value="Unassembled WGS sequence"/>
</dbReference>
<organism evidence="7 8">
    <name type="scientific">Aureimonas pseudogalii</name>
    <dbReference type="NCBI Taxonomy" id="1744844"/>
    <lineage>
        <taxon>Bacteria</taxon>
        <taxon>Pseudomonadati</taxon>
        <taxon>Pseudomonadota</taxon>
        <taxon>Alphaproteobacteria</taxon>
        <taxon>Hyphomicrobiales</taxon>
        <taxon>Aurantimonadaceae</taxon>
        <taxon>Aureimonas</taxon>
    </lineage>
</organism>
<dbReference type="EMBL" id="JACIEK010000007">
    <property type="protein sequence ID" value="MBB3998937.1"/>
    <property type="molecule type" value="Genomic_DNA"/>
</dbReference>
<dbReference type="Pfam" id="PF08534">
    <property type="entry name" value="Redoxin"/>
    <property type="match status" value="1"/>
</dbReference>
<accession>A0A7W6MKD7</accession>
<evidence type="ECO:0000313" key="8">
    <source>
        <dbReference type="Proteomes" id="UP000542776"/>
    </source>
</evidence>
<evidence type="ECO:0000256" key="2">
    <source>
        <dbReference type="ARBA" id="ARBA00022862"/>
    </source>
</evidence>
<reference evidence="7 8" key="1">
    <citation type="submission" date="2020-08" db="EMBL/GenBank/DDBJ databases">
        <title>Genomic Encyclopedia of Type Strains, Phase IV (KMG-IV): sequencing the most valuable type-strain genomes for metagenomic binning, comparative biology and taxonomic classification.</title>
        <authorList>
            <person name="Goeker M."/>
        </authorList>
    </citation>
    <scope>NUCLEOTIDE SEQUENCE [LARGE SCALE GENOMIC DNA]</scope>
    <source>
        <strain evidence="7 8">DSM 102238</strain>
    </source>
</reference>
<dbReference type="PANTHER" id="PTHR42801">
    <property type="entry name" value="THIOREDOXIN-DEPENDENT PEROXIDE REDUCTASE"/>
    <property type="match status" value="1"/>
</dbReference>
<dbReference type="InterPro" id="IPR013740">
    <property type="entry name" value="Redoxin"/>
</dbReference>
<keyword evidence="2" id="KW-0049">Antioxidant</keyword>
<sequence length="193" mass="20836">MTDLTQLPEGLEPPIDDGASAHLVGRDLPMIALPSTAGPPVDLGRLKGTAILYFYPMTGRPGAPLPGGWNEIPGARGCTPQACGFRDHFAELRGLGVSHVFGISSQTTAYQREAATRLNLPFALLSDAGLELQEMLDLPTFEVDGERLFKRLTMVMQGGAIAAVFYPVFPPDRSAADLADWLRARAPETRPRH</sequence>
<dbReference type="Gene3D" id="3.40.30.10">
    <property type="entry name" value="Glutaredoxin"/>
    <property type="match status" value="1"/>
</dbReference>
<dbReference type="GO" id="GO:0045454">
    <property type="term" value="P:cell redox homeostasis"/>
    <property type="evidence" value="ECO:0007669"/>
    <property type="project" value="TreeGrafter"/>
</dbReference>
<dbReference type="InterPro" id="IPR050924">
    <property type="entry name" value="Peroxiredoxin_BCP/PrxQ"/>
</dbReference>
<evidence type="ECO:0000256" key="4">
    <source>
        <dbReference type="ARBA" id="ARBA00023157"/>
    </source>
</evidence>
<dbReference type="GO" id="GO:0008379">
    <property type="term" value="F:thioredoxin peroxidase activity"/>
    <property type="evidence" value="ECO:0007669"/>
    <property type="project" value="TreeGrafter"/>
</dbReference>
<feature type="domain" description="Thioredoxin" evidence="6">
    <location>
        <begin position="22"/>
        <end position="187"/>
    </location>
</feature>
<dbReference type="GO" id="GO:0034599">
    <property type="term" value="P:cellular response to oxidative stress"/>
    <property type="evidence" value="ECO:0007669"/>
    <property type="project" value="TreeGrafter"/>
</dbReference>
<keyword evidence="5" id="KW-0676">Redox-active center</keyword>
<dbReference type="GO" id="GO:0005737">
    <property type="term" value="C:cytoplasm"/>
    <property type="evidence" value="ECO:0007669"/>
    <property type="project" value="TreeGrafter"/>
</dbReference>
<keyword evidence="3" id="KW-0560">Oxidoreductase</keyword>
<dbReference type="InterPro" id="IPR036249">
    <property type="entry name" value="Thioredoxin-like_sf"/>
</dbReference>
<dbReference type="CDD" id="cd03017">
    <property type="entry name" value="PRX_BCP"/>
    <property type="match status" value="1"/>
</dbReference>
<dbReference type="PROSITE" id="PS51352">
    <property type="entry name" value="THIOREDOXIN_2"/>
    <property type="match status" value="1"/>
</dbReference>
<gene>
    <name evidence="7" type="ORF">GGR04_002792</name>
</gene>
<dbReference type="InterPro" id="IPR013766">
    <property type="entry name" value="Thioredoxin_domain"/>
</dbReference>
<evidence type="ECO:0000313" key="7">
    <source>
        <dbReference type="EMBL" id="MBB3998937.1"/>
    </source>
</evidence>
<keyword evidence="8" id="KW-1185">Reference proteome</keyword>
<keyword evidence="4" id="KW-1015">Disulfide bond</keyword>
<protein>
    <submittedName>
        <fullName evidence="7">Peroxiredoxin</fullName>
    </submittedName>
</protein>
<evidence type="ECO:0000259" key="6">
    <source>
        <dbReference type="PROSITE" id="PS51352"/>
    </source>
</evidence>
<comment type="caution">
    <text evidence="7">The sequence shown here is derived from an EMBL/GenBank/DDBJ whole genome shotgun (WGS) entry which is preliminary data.</text>
</comment>
<name>A0A7W6MKD7_9HYPH</name>
<evidence type="ECO:0000256" key="5">
    <source>
        <dbReference type="ARBA" id="ARBA00023284"/>
    </source>
</evidence>
<dbReference type="SUPFAM" id="SSF52833">
    <property type="entry name" value="Thioredoxin-like"/>
    <property type="match status" value="1"/>
</dbReference>